<dbReference type="EMBL" id="GBXM01101455">
    <property type="protein sequence ID" value="JAH07122.1"/>
    <property type="molecule type" value="Transcribed_RNA"/>
</dbReference>
<protein>
    <submittedName>
        <fullName evidence="1">Uncharacterized protein</fullName>
    </submittedName>
</protein>
<name>A0A0E9QFG1_ANGAN</name>
<evidence type="ECO:0000313" key="1">
    <source>
        <dbReference type="EMBL" id="JAH15529.1"/>
    </source>
</evidence>
<reference evidence="1" key="2">
    <citation type="journal article" date="2015" name="Fish Shellfish Immunol.">
        <title>Early steps in the European eel (Anguilla anguilla)-Vibrio vulnificus interaction in the gills: Role of the RtxA13 toxin.</title>
        <authorList>
            <person name="Callol A."/>
            <person name="Pajuelo D."/>
            <person name="Ebbesson L."/>
            <person name="Teles M."/>
            <person name="MacKenzie S."/>
            <person name="Amaro C."/>
        </authorList>
    </citation>
    <scope>NUCLEOTIDE SEQUENCE</scope>
</reference>
<dbReference type="AlphaFoldDB" id="A0A0E9QFG1"/>
<organism evidence="1">
    <name type="scientific">Anguilla anguilla</name>
    <name type="common">European freshwater eel</name>
    <name type="synonym">Muraena anguilla</name>
    <dbReference type="NCBI Taxonomy" id="7936"/>
    <lineage>
        <taxon>Eukaryota</taxon>
        <taxon>Metazoa</taxon>
        <taxon>Chordata</taxon>
        <taxon>Craniata</taxon>
        <taxon>Vertebrata</taxon>
        <taxon>Euteleostomi</taxon>
        <taxon>Actinopterygii</taxon>
        <taxon>Neopterygii</taxon>
        <taxon>Teleostei</taxon>
        <taxon>Anguilliformes</taxon>
        <taxon>Anguillidae</taxon>
        <taxon>Anguilla</taxon>
    </lineage>
</organism>
<proteinExistence type="predicted"/>
<reference evidence="1" key="1">
    <citation type="submission" date="2014-11" db="EMBL/GenBank/DDBJ databases">
        <authorList>
            <person name="Amaro Gonzalez C."/>
        </authorList>
    </citation>
    <scope>NUCLEOTIDE SEQUENCE</scope>
</reference>
<sequence length="63" mass="7601">MTIIHWKLGGVRCKVIWCVSSILEIKKNDRFRQVWCLFRTESASRRNSTRNSTRLSESRLFWI</sequence>
<dbReference type="EMBL" id="GBXM01093048">
    <property type="protein sequence ID" value="JAH15529.1"/>
    <property type="molecule type" value="Transcribed_RNA"/>
</dbReference>
<accession>A0A0E9QFG1</accession>